<evidence type="ECO:0000313" key="2">
    <source>
        <dbReference type="Proteomes" id="UP000829817"/>
    </source>
</evidence>
<dbReference type="RefSeq" id="WP_244786340.1">
    <property type="nucleotide sequence ID" value="NZ_CP091508.1"/>
</dbReference>
<dbReference type="Proteomes" id="UP000829817">
    <property type="component" value="Chromosome"/>
</dbReference>
<proteinExistence type="predicted"/>
<dbReference type="Pfam" id="PF13310">
    <property type="entry name" value="Virulence_RhuM"/>
    <property type="match status" value="1"/>
</dbReference>
<keyword evidence="2" id="KW-1185">Reference proteome</keyword>
<name>A0ABY4DV95_9NEIS</name>
<evidence type="ECO:0000313" key="1">
    <source>
        <dbReference type="EMBL" id="UOO82537.1"/>
    </source>
</evidence>
<accession>A0ABY4DV95</accession>
<dbReference type="PANTHER" id="PTHR35810">
    <property type="entry name" value="CYTOPLASMIC PROTEIN-RELATED"/>
    <property type="match status" value="1"/>
</dbReference>
<dbReference type="PANTHER" id="PTHR35810:SF1">
    <property type="entry name" value="CYTOPLASMIC PROTEIN"/>
    <property type="match status" value="1"/>
</dbReference>
<protein>
    <submittedName>
        <fullName evidence="1">Virulence RhuM family protein</fullName>
    </submittedName>
</protein>
<gene>
    <name evidence="1" type="ORF">LVJ83_03460</name>
</gene>
<sequence length="71" mass="8090">MQKIHIASTGRPVTFYDLVTIISVGYRIKSAQGVTFRRWATVCLKDCLPEGCVLNHKRLQQTQPSGCKPWR</sequence>
<organism evidence="1 2">
    <name type="scientific">Uruburuella testudinis</name>
    <dbReference type="NCBI Taxonomy" id="1282863"/>
    <lineage>
        <taxon>Bacteria</taxon>
        <taxon>Pseudomonadati</taxon>
        <taxon>Pseudomonadota</taxon>
        <taxon>Betaproteobacteria</taxon>
        <taxon>Neisseriales</taxon>
        <taxon>Neisseriaceae</taxon>
        <taxon>Uruburuella</taxon>
    </lineage>
</organism>
<dbReference type="EMBL" id="CP091508">
    <property type="protein sequence ID" value="UOO82537.1"/>
    <property type="molecule type" value="Genomic_DNA"/>
</dbReference>
<reference evidence="1 2" key="1">
    <citation type="journal article" date="2022" name="Res Sq">
        <title>Evolution of multicellular longitudinally dividing oral cavity symbionts (Neisseriaceae).</title>
        <authorList>
            <person name="Nyongesa S."/>
            <person name="Weber P."/>
            <person name="Bernet E."/>
            <person name="Pullido F."/>
            <person name="Nieckarz M."/>
            <person name="Delaby M."/>
            <person name="Nieves C."/>
            <person name="Viehboeck T."/>
            <person name="Krause N."/>
            <person name="Rivera-Millot A."/>
            <person name="Nakamura A."/>
            <person name="Vischer N."/>
            <person name="VanNieuwenhze M."/>
            <person name="Brun Y."/>
            <person name="Cava F."/>
            <person name="Bulgheresi S."/>
            <person name="Veyrier F."/>
        </authorList>
    </citation>
    <scope>NUCLEOTIDE SEQUENCE [LARGE SCALE GENOMIC DNA]</scope>
    <source>
        <strain evidence="1 2">CCUG 63373m</strain>
    </source>
</reference>
<dbReference type="InterPro" id="IPR011204">
    <property type="entry name" value="Virulence_RhuM-like"/>
</dbReference>